<dbReference type="Pfam" id="PF00560">
    <property type="entry name" value="LRR_1"/>
    <property type="match status" value="2"/>
</dbReference>
<keyword evidence="7" id="KW-0808">Transferase</keyword>
<dbReference type="EC" id="2.7.11.1" evidence="3"/>
<dbReference type="InterPro" id="IPR011009">
    <property type="entry name" value="Kinase-like_dom_sf"/>
</dbReference>
<keyword evidence="12" id="KW-0418">Kinase</keyword>
<feature type="transmembrane region" description="Helical" evidence="22">
    <location>
        <begin position="781"/>
        <end position="803"/>
    </location>
</feature>
<feature type="domain" description="Protein kinase" evidence="23">
    <location>
        <begin position="847"/>
        <end position="1143"/>
    </location>
</feature>
<feature type="compositionally biased region" description="Basic and acidic residues" evidence="21">
    <location>
        <begin position="222"/>
        <end position="233"/>
    </location>
</feature>
<dbReference type="Pfam" id="PF07714">
    <property type="entry name" value="PK_Tyr_Ser-Thr"/>
    <property type="match status" value="1"/>
</dbReference>
<feature type="compositionally biased region" description="Basic and acidic residues" evidence="21">
    <location>
        <begin position="441"/>
        <end position="458"/>
    </location>
</feature>
<dbReference type="Gramene" id="OGLUM03G31340.1">
    <property type="protein sequence ID" value="OGLUM03G31340.1"/>
    <property type="gene ID" value="OGLUM03G31340"/>
</dbReference>
<reference evidence="24" key="1">
    <citation type="submission" date="2015-04" db="UniProtKB">
        <authorList>
            <consortium name="EnsemblPlants"/>
        </authorList>
    </citation>
    <scope>IDENTIFICATION</scope>
</reference>
<evidence type="ECO:0000256" key="16">
    <source>
        <dbReference type="ARBA" id="ARBA00023170"/>
    </source>
</evidence>
<reference evidence="24" key="2">
    <citation type="submission" date="2018-05" db="EMBL/GenBank/DDBJ databases">
        <title>OgluRS3 (Oryza glumaepatula Reference Sequence Version 3).</title>
        <authorList>
            <person name="Zhang J."/>
            <person name="Kudrna D."/>
            <person name="Lee S."/>
            <person name="Talag J."/>
            <person name="Welchert J."/>
            <person name="Wing R.A."/>
        </authorList>
    </citation>
    <scope>NUCLEOTIDE SEQUENCE [LARGE SCALE GENOMIC DNA]</scope>
</reference>
<dbReference type="PROSITE" id="PS00108">
    <property type="entry name" value="PROTEIN_KINASE_ST"/>
    <property type="match status" value="1"/>
</dbReference>
<dbReference type="InterPro" id="IPR036872">
    <property type="entry name" value="CH_dom_sf"/>
</dbReference>
<dbReference type="FunFam" id="3.30.200.20:FF:000015">
    <property type="entry name" value="Somatic embryogenesis receptor kinase 1"/>
    <property type="match status" value="1"/>
</dbReference>
<dbReference type="GO" id="GO:0005524">
    <property type="term" value="F:ATP binding"/>
    <property type="evidence" value="ECO:0007669"/>
    <property type="project" value="UniProtKB-UniRule"/>
</dbReference>
<feature type="transmembrane region" description="Helical" evidence="22">
    <location>
        <begin position="475"/>
        <end position="494"/>
    </location>
</feature>
<dbReference type="GO" id="GO:0004674">
    <property type="term" value="F:protein serine/threonine kinase activity"/>
    <property type="evidence" value="ECO:0007669"/>
    <property type="project" value="UniProtKB-KW"/>
</dbReference>
<evidence type="ECO:0000256" key="7">
    <source>
        <dbReference type="ARBA" id="ARBA00022679"/>
    </source>
</evidence>
<comment type="catalytic activity">
    <reaction evidence="18">
        <text>L-threonyl-[protein] + ATP = O-phospho-L-threonyl-[protein] + ADP + H(+)</text>
        <dbReference type="Rhea" id="RHEA:46608"/>
        <dbReference type="Rhea" id="RHEA-COMP:11060"/>
        <dbReference type="Rhea" id="RHEA-COMP:11605"/>
        <dbReference type="ChEBI" id="CHEBI:15378"/>
        <dbReference type="ChEBI" id="CHEBI:30013"/>
        <dbReference type="ChEBI" id="CHEBI:30616"/>
        <dbReference type="ChEBI" id="CHEBI:61977"/>
        <dbReference type="ChEBI" id="CHEBI:456216"/>
        <dbReference type="EC" id="2.7.11.1"/>
    </reaction>
</comment>
<comment type="similarity">
    <text evidence="2">Belongs to the protein kinase superfamily. Ser/Thr protein kinase family.</text>
</comment>
<dbReference type="PROSITE" id="PS00107">
    <property type="entry name" value="PROTEIN_KINASE_ATP"/>
    <property type="match status" value="1"/>
</dbReference>
<evidence type="ECO:0000256" key="18">
    <source>
        <dbReference type="ARBA" id="ARBA00047899"/>
    </source>
</evidence>
<evidence type="ECO:0000256" key="15">
    <source>
        <dbReference type="ARBA" id="ARBA00023136"/>
    </source>
</evidence>
<dbReference type="eggNOG" id="ENOG502QPJ2">
    <property type="taxonomic scope" value="Eukaryota"/>
</dbReference>
<evidence type="ECO:0000256" key="3">
    <source>
        <dbReference type="ARBA" id="ARBA00012513"/>
    </source>
</evidence>
<evidence type="ECO:0000256" key="10">
    <source>
        <dbReference type="ARBA" id="ARBA00022737"/>
    </source>
</evidence>
<dbReference type="EnsemblPlants" id="OGLUM03G31340.1">
    <property type="protein sequence ID" value="OGLUM03G31340.1"/>
    <property type="gene ID" value="OGLUM03G31340"/>
</dbReference>
<dbReference type="SUPFAM" id="SSF56112">
    <property type="entry name" value="Protein kinase-like (PK-like)"/>
    <property type="match status" value="1"/>
</dbReference>
<dbReference type="AlphaFoldDB" id="A0A0D9ZC57"/>
<dbReference type="PROSITE" id="PS50011">
    <property type="entry name" value="PROTEIN_KINASE_DOM"/>
    <property type="match status" value="1"/>
</dbReference>
<feature type="region of interest" description="Disordered" evidence="21">
    <location>
        <begin position="337"/>
        <end position="365"/>
    </location>
</feature>
<dbReference type="GO" id="GO:0009742">
    <property type="term" value="P:brassinosteroid mediated signaling pathway"/>
    <property type="evidence" value="ECO:0007669"/>
    <property type="project" value="UniProtKB-ARBA"/>
</dbReference>
<dbReference type="InterPro" id="IPR000719">
    <property type="entry name" value="Prot_kinase_dom"/>
</dbReference>
<keyword evidence="14 22" id="KW-1133">Transmembrane helix</keyword>
<dbReference type="PANTHER" id="PTHR48006">
    <property type="entry name" value="LEUCINE-RICH REPEAT-CONTAINING PROTEIN DDB_G0281931-RELATED"/>
    <property type="match status" value="1"/>
</dbReference>
<evidence type="ECO:0000256" key="11">
    <source>
        <dbReference type="ARBA" id="ARBA00022741"/>
    </source>
</evidence>
<dbReference type="CDD" id="cd00014">
    <property type="entry name" value="CH_SF"/>
    <property type="match status" value="1"/>
</dbReference>
<feature type="compositionally biased region" description="Basic and acidic residues" evidence="21">
    <location>
        <begin position="259"/>
        <end position="275"/>
    </location>
</feature>
<dbReference type="Gene3D" id="1.10.418.10">
    <property type="entry name" value="Calponin-like domain"/>
    <property type="match status" value="1"/>
</dbReference>
<feature type="region of interest" description="Disordered" evidence="21">
    <location>
        <begin position="441"/>
        <end position="472"/>
    </location>
</feature>
<evidence type="ECO:0000256" key="21">
    <source>
        <dbReference type="SAM" id="MobiDB-lite"/>
    </source>
</evidence>
<evidence type="ECO:0000256" key="9">
    <source>
        <dbReference type="ARBA" id="ARBA00022729"/>
    </source>
</evidence>
<feature type="region of interest" description="Disordered" evidence="21">
    <location>
        <begin position="1"/>
        <end position="20"/>
    </location>
</feature>
<evidence type="ECO:0000259" key="23">
    <source>
        <dbReference type="PROSITE" id="PS50011"/>
    </source>
</evidence>
<evidence type="ECO:0000256" key="5">
    <source>
        <dbReference type="ARBA" id="ARBA00022527"/>
    </source>
</evidence>
<keyword evidence="15 22" id="KW-0472">Membrane</keyword>
<dbReference type="HOGENOM" id="CLU_007992_0_0_1"/>
<evidence type="ECO:0000256" key="6">
    <source>
        <dbReference type="ARBA" id="ARBA00022614"/>
    </source>
</evidence>
<evidence type="ECO:0000256" key="19">
    <source>
        <dbReference type="ARBA" id="ARBA00048679"/>
    </source>
</evidence>
<evidence type="ECO:0000256" key="4">
    <source>
        <dbReference type="ARBA" id="ARBA00022475"/>
    </source>
</evidence>
<keyword evidence="16" id="KW-0675">Receptor</keyword>
<evidence type="ECO:0000256" key="22">
    <source>
        <dbReference type="SAM" id="Phobius"/>
    </source>
</evidence>
<proteinExistence type="inferred from homology"/>
<feature type="region of interest" description="Disordered" evidence="21">
    <location>
        <begin position="221"/>
        <end position="275"/>
    </location>
</feature>
<evidence type="ECO:0000313" key="25">
    <source>
        <dbReference type="Proteomes" id="UP000026961"/>
    </source>
</evidence>
<evidence type="ECO:0000256" key="13">
    <source>
        <dbReference type="ARBA" id="ARBA00022840"/>
    </source>
</evidence>
<evidence type="ECO:0000256" key="14">
    <source>
        <dbReference type="ARBA" id="ARBA00022989"/>
    </source>
</evidence>
<dbReference type="InterPro" id="IPR001611">
    <property type="entry name" value="Leu-rich_rpt"/>
</dbReference>
<keyword evidence="9" id="KW-0732">Signal</keyword>
<dbReference type="SUPFAM" id="SSF52058">
    <property type="entry name" value="L domain-like"/>
    <property type="match status" value="1"/>
</dbReference>
<dbReference type="InterPro" id="IPR051824">
    <property type="entry name" value="LRR_Rcpt-Like_S/T_Kinase"/>
</dbReference>
<keyword evidence="6" id="KW-0433">Leucine-rich repeat</keyword>
<dbReference type="FunFam" id="1.10.510.10:FF:000016">
    <property type="entry name" value="Somatic embryogenesis receptor-like kinase 1"/>
    <property type="match status" value="1"/>
</dbReference>
<comment type="subcellular location">
    <subcellularLocation>
        <location evidence="1">Cell membrane</location>
        <topology evidence="1">Single-pass membrane protein</topology>
    </subcellularLocation>
</comment>
<evidence type="ECO:0000256" key="12">
    <source>
        <dbReference type="ARBA" id="ARBA00022777"/>
    </source>
</evidence>
<evidence type="ECO:0000256" key="8">
    <source>
        <dbReference type="ARBA" id="ARBA00022692"/>
    </source>
</evidence>
<protein>
    <recommendedName>
        <fullName evidence="3">non-specific serine/threonine protein kinase</fullName>
        <ecNumber evidence="3">2.7.11.1</ecNumber>
    </recommendedName>
</protein>
<dbReference type="FunFam" id="3.80.10.10:FF:000041">
    <property type="entry name" value="LRR receptor-like serine/threonine-protein kinase ERECTA"/>
    <property type="match status" value="1"/>
</dbReference>
<dbReference type="Pfam" id="PF08263">
    <property type="entry name" value="LRRNT_2"/>
    <property type="match status" value="1"/>
</dbReference>
<dbReference type="InterPro" id="IPR008271">
    <property type="entry name" value="Ser/Thr_kinase_AS"/>
</dbReference>
<dbReference type="PANTHER" id="PTHR48006:SF102">
    <property type="entry name" value="LEUCINE-RICH REPEAT-CONTAINING PROTEIN DDB_G0281931-RELATED"/>
    <property type="match status" value="1"/>
</dbReference>
<dbReference type="Gene3D" id="1.10.510.10">
    <property type="entry name" value="Transferase(Phosphotransferase) domain 1"/>
    <property type="match status" value="1"/>
</dbReference>
<dbReference type="InterPro" id="IPR001245">
    <property type="entry name" value="Ser-Thr/Tyr_kinase_cat_dom"/>
</dbReference>
<keyword evidence="8 22" id="KW-0812">Transmembrane</keyword>
<keyword evidence="25" id="KW-1185">Reference proteome</keyword>
<dbReference type="SUPFAM" id="SSF47576">
    <property type="entry name" value="Calponin-homology domain, CH-domain"/>
    <property type="match status" value="1"/>
</dbReference>
<dbReference type="InterPro" id="IPR013210">
    <property type="entry name" value="LRR_N_plant-typ"/>
</dbReference>
<evidence type="ECO:0000256" key="2">
    <source>
        <dbReference type="ARBA" id="ARBA00008684"/>
    </source>
</evidence>
<dbReference type="Gene3D" id="3.80.10.10">
    <property type="entry name" value="Ribonuclease Inhibitor"/>
    <property type="match status" value="1"/>
</dbReference>
<keyword evidence="11 20" id="KW-0547">Nucleotide-binding</keyword>
<keyword evidence="10" id="KW-0677">Repeat</keyword>
<dbReference type="CDD" id="cd12087">
    <property type="entry name" value="TM_EGFR-like"/>
    <property type="match status" value="1"/>
</dbReference>
<accession>A0A0D9ZC57</accession>
<evidence type="ECO:0000313" key="24">
    <source>
        <dbReference type="EnsemblPlants" id="OGLUM03G31340.1"/>
    </source>
</evidence>
<comment type="catalytic activity">
    <reaction evidence="19">
        <text>L-seryl-[protein] + ATP = O-phospho-L-seryl-[protein] + ADP + H(+)</text>
        <dbReference type="Rhea" id="RHEA:17989"/>
        <dbReference type="Rhea" id="RHEA-COMP:9863"/>
        <dbReference type="Rhea" id="RHEA-COMP:11604"/>
        <dbReference type="ChEBI" id="CHEBI:15378"/>
        <dbReference type="ChEBI" id="CHEBI:29999"/>
        <dbReference type="ChEBI" id="CHEBI:30616"/>
        <dbReference type="ChEBI" id="CHEBI:83421"/>
        <dbReference type="ChEBI" id="CHEBI:456216"/>
        <dbReference type="EC" id="2.7.11.1"/>
    </reaction>
</comment>
<name>A0A0D9ZC57_9ORYZ</name>
<organism evidence="24">
    <name type="scientific">Oryza glumipatula</name>
    <dbReference type="NCBI Taxonomy" id="40148"/>
    <lineage>
        <taxon>Eukaryota</taxon>
        <taxon>Viridiplantae</taxon>
        <taxon>Streptophyta</taxon>
        <taxon>Embryophyta</taxon>
        <taxon>Tracheophyta</taxon>
        <taxon>Spermatophyta</taxon>
        <taxon>Magnoliopsida</taxon>
        <taxon>Liliopsida</taxon>
        <taxon>Poales</taxon>
        <taxon>Poaceae</taxon>
        <taxon>BOP clade</taxon>
        <taxon>Oryzoideae</taxon>
        <taxon>Oryzeae</taxon>
        <taxon>Oryzinae</taxon>
        <taxon>Oryza</taxon>
    </lineage>
</organism>
<dbReference type="InterPro" id="IPR032675">
    <property type="entry name" value="LRR_dom_sf"/>
</dbReference>
<keyword evidence="17" id="KW-0325">Glycoprotein</keyword>
<feature type="compositionally biased region" description="Low complexity" evidence="21">
    <location>
        <begin position="1"/>
        <end position="12"/>
    </location>
</feature>
<keyword evidence="13 20" id="KW-0067">ATP-binding</keyword>
<dbReference type="InterPro" id="IPR017441">
    <property type="entry name" value="Protein_kinase_ATP_BS"/>
</dbReference>
<dbReference type="Proteomes" id="UP000026961">
    <property type="component" value="Chromosome 3"/>
</dbReference>
<evidence type="ECO:0000256" key="17">
    <source>
        <dbReference type="ARBA" id="ARBA00023180"/>
    </source>
</evidence>
<dbReference type="STRING" id="40148.A0A0D9ZC57"/>
<keyword evidence="4" id="KW-1003">Cell membrane</keyword>
<dbReference type="SMART" id="SM00220">
    <property type="entry name" value="S_TKc"/>
    <property type="match status" value="1"/>
</dbReference>
<dbReference type="Gene3D" id="3.30.200.20">
    <property type="entry name" value="Phosphorylase Kinase, domain 1"/>
    <property type="match status" value="1"/>
</dbReference>
<sequence length="1187" mass="131681">MRTAQQQQQKQQGGVVRVDQASPASSFRELDDAFLQTQTKIWLGEVLHLRFDEAVIVADLLADGELLFQVSKVLWKRLVRMNKEQMKQSKVYIYERTSSGKSNGKYMPYPKVDSFLKICQILGLAGIDLFTPSDVVEKRNVRKVCMCIRLLSKKARTMRLTVPDFDIVTHTIAMPNYIVGGIRRSLEQPQCSSSGSSGYSPSANSKALNQQRVFGAENDQQCETHYDSDEAESKLSALEPEDSVSEDNISTLLKSGNMPKEEKEGYGDSEHGMHEEKSLSESVGSIDFGNMESDSVGSTPLFHKNESYCCIESPTDQCSRTRTIRCSLSSEESDSISSHLVVDSSKAKRTHGEHLEPLNGNGKRFANDPEKESDALQKVTFDQQCDLLACDVESVCSNCDSTPYSSLTPIDSACGKLPAVSEDDSACRGLELEFRCGNETDVSQKEDKQVKSEYKAENDSSAQMNENDVPKSGKGMLKSVAGGITLVGAVFFIAHLRRSKDRSFAGVIAPFSEKSVQGDSRAKKAGPVRDKTNHARGDKKKAIKVKLATARGHPMIGCDPEEKVAEFRLIQRWGGDALYDMKLKLNATGNQLSDWNQNQVNPCTWNSVICDNNYNVVQVFFVCSKLVCLMTDALLQNIGIYGIHWSSITTNWRASVFECFIFGGSCDEIATVILEETRSWSLPGNKITGGIPEQIGNLSSLTSLDLEDNLLVGPIPASLGQLSKLQILRLAYNKLSGSIPGSLFQVARYNFSGNNLTCGANFLHPCSSSISYQGSSHGSKVGIVLGTVVGAIGILIIGAVFIVCNGRRKSHLREVFVDVSGEDDRRIAFGQLKRFAWRELQLATDSFSEKNVLGQGGFGKVYKGALPDGTKIAVKRLTDYESPGGEAAFLREVELISVAVHRNLLRLIGFCTTQTERLLVYPFMQNLSVAYRLRDSILEDFNMYLIVFNDAEFKPGEPILDWSARKRVAIGTARGLEYLHEHCNPKIIHRDVKAANVLLDEDFEPVVGDFGLAKLVDVQKTSVTTQVRGTMGHIAPEYLSTGKSSERTDVFGYGIMLLELVTGQRAIDFSRLEEEDDVLLLDHVKKLQREGQLGAIVDRNLSSNYDGQEVEMMIQIALLCTQASPEDRPSMSEVVRMLEGEGLAERWEEWQQVEVTRRQDYERMQQRFDWGEDSIFNQEAIELSAGR</sequence>
<feature type="binding site" evidence="20">
    <location>
        <position position="875"/>
    </location>
    <ligand>
        <name>ATP</name>
        <dbReference type="ChEBI" id="CHEBI:30616"/>
    </ligand>
</feature>
<dbReference type="GO" id="GO:0005886">
    <property type="term" value="C:plasma membrane"/>
    <property type="evidence" value="ECO:0007669"/>
    <property type="project" value="UniProtKB-SubCell"/>
</dbReference>
<keyword evidence="5" id="KW-0723">Serine/threonine-protein kinase</keyword>
<evidence type="ECO:0000256" key="1">
    <source>
        <dbReference type="ARBA" id="ARBA00004162"/>
    </source>
</evidence>
<evidence type="ECO:0000256" key="20">
    <source>
        <dbReference type="PROSITE-ProRule" id="PRU10141"/>
    </source>
</evidence>